<reference evidence="2 3" key="2">
    <citation type="journal article" date="2017" name="Int. J. Syst. Evol. Microbiol.">
        <title>Gordonia phthalatica sp. nov., a di-n-butyl phthalate-degrading bacterium isolated from activated sludge.</title>
        <authorList>
            <person name="Jin D."/>
            <person name="Kong X."/>
            <person name="Jia M."/>
            <person name="Yu X."/>
            <person name="Wang X."/>
            <person name="Zhuang X."/>
            <person name="Deng Y."/>
            <person name="Bai Z."/>
        </authorList>
    </citation>
    <scope>NUCLEOTIDE SEQUENCE [LARGE SCALE GENOMIC DNA]</scope>
    <source>
        <strain evidence="2 3">QH-11</strain>
    </source>
</reference>
<keyword evidence="1" id="KW-0732">Signal</keyword>
<reference evidence="3" key="1">
    <citation type="submission" date="2015-06" db="EMBL/GenBank/DDBJ databases">
        <title>Complete genome sequence and metabolic analysis of phthalate degradation pathway in Gordonia sp. QH-11.</title>
        <authorList>
            <person name="Jin D."/>
            <person name="Kong X."/>
            <person name="Bai Z."/>
        </authorList>
    </citation>
    <scope>NUCLEOTIDE SEQUENCE [LARGE SCALE GENOMIC DNA]</scope>
    <source>
        <strain evidence="3">QH-11</strain>
    </source>
</reference>
<dbReference type="OrthoDB" id="6071905at2"/>
<dbReference type="PATRIC" id="fig|1136941.3.peg.1564"/>
<accession>A0A0N9NBK2</accession>
<dbReference type="STRING" id="1136941.ACH46_07660"/>
<feature type="chain" id="PRO_5006037942" evidence="1">
    <location>
        <begin position="32"/>
        <end position="634"/>
    </location>
</feature>
<proteinExistence type="predicted"/>
<dbReference type="GO" id="GO:0006508">
    <property type="term" value="P:proteolysis"/>
    <property type="evidence" value="ECO:0007669"/>
    <property type="project" value="InterPro"/>
</dbReference>
<name>A0A0N9NBK2_9ACTN</name>
<dbReference type="SUPFAM" id="SSF51556">
    <property type="entry name" value="Metallo-dependent hydrolases"/>
    <property type="match status" value="1"/>
</dbReference>
<dbReference type="InterPro" id="IPR008257">
    <property type="entry name" value="Pept_M19"/>
</dbReference>
<protein>
    <submittedName>
        <fullName evidence="2">Sphingolipid ceramide N-deacylase</fullName>
    </submittedName>
</protein>
<keyword evidence="3" id="KW-1185">Reference proteome</keyword>
<dbReference type="Proteomes" id="UP000063789">
    <property type="component" value="Chromosome"/>
</dbReference>
<dbReference type="RefSeq" id="WP_082399483.1">
    <property type="nucleotide sequence ID" value="NZ_CP011853.1"/>
</dbReference>
<sequence length="634" mass="68327">MTVAVLRSARNLLVAATTVVALLTAPTAASSADTVPGSPAYDLAGACVHLTDVAGRPLVGRGPSSVKAAGLGEFLFYDTAGTVLTERDGTITRTRRPTPAAVWTVTRIGQSYRMATPGGRTRSVRLSPATGCRTFPEAELNVTGAPHSGTDANGNLAGFADSHAHLMAYQFLGGRIHCGKPFSPLGVTDALQDCPDHRPDGWPAVGEQILSEPGPHDTRGWPTFGGWPRWNSLTHEQTYYRWLERAWRSGLRVLNNYFVQNRVLCEIYPLNDQPCNEMESVRIQHRMLLDLRDYIDAQAGGPGRGFLRLATDEAQLRRIVESGKLAVTMGIEISEPFGCGQANGRALCTTGDIDRGMDELRRLGVRQVILTHKFDNALGGARMDSDLTGIGVEIGQVYAGGGLWRTQACRNGLSDNTPPLGAPGQCNVRGLTGLGEYAVNAAVDRRMVIDVDHLSAKSSTRVLDLLAARHYPGVVSSHDWTDAKNYRRILAAGGAVGLYAQGPLPARGDNHRSSFLANWRTVRAAARPGSFLGIGYGPDMNGLGKQAPPLSTTSSRPVTYPFVMPDGTRVGRQRTGTRVFDVNVDGTAHYGMIPDWIESLRVAAGKDGDAVVGDLYRGAEAYARLWGRVEAYRR</sequence>
<dbReference type="Gene3D" id="3.20.20.140">
    <property type="entry name" value="Metal-dependent hydrolases"/>
    <property type="match status" value="1"/>
</dbReference>
<dbReference type="InterPro" id="IPR032466">
    <property type="entry name" value="Metal_Hydrolase"/>
</dbReference>
<evidence type="ECO:0000313" key="3">
    <source>
        <dbReference type="Proteomes" id="UP000063789"/>
    </source>
</evidence>
<dbReference type="GO" id="GO:0070573">
    <property type="term" value="F:metallodipeptidase activity"/>
    <property type="evidence" value="ECO:0007669"/>
    <property type="project" value="InterPro"/>
</dbReference>
<dbReference type="Pfam" id="PF01244">
    <property type="entry name" value="Peptidase_M19"/>
    <property type="match status" value="1"/>
</dbReference>
<dbReference type="KEGG" id="goq:ACH46_07660"/>
<dbReference type="AlphaFoldDB" id="A0A0N9NBK2"/>
<evidence type="ECO:0000256" key="1">
    <source>
        <dbReference type="SAM" id="SignalP"/>
    </source>
</evidence>
<gene>
    <name evidence="2" type="ORF">ACH46_07660</name>
</gene>
<dbReference type="EMBL" id="CP011853">
    <property type="protein sequence ID" value="ALG84397.1"/>
    <property type="molecule type" value="Genomic_DNA"/>
</dbReference>
<feature type="signal peptide" evidence="1">
    <location>
        <begin position="1"/>
        <end position="31"/>
    </location>
</feature>
<organism evidence="2 3">
    <name type="scientific">Gordonia phthalatica</name>
    <dbReference type="NCBI Taxonomy" id="1136941"/>
    <lineage>
        <taxon>Bacteria</taxon>
        <taxon>Bacillati</taxon>
        <taxon>Actinomycetota</taxon>
        <taxon>Actinomycetes</taxon>
        <taxon>Mycobacteriales</taxon>
        <taxon>Gordoniaceae</taxon>
        <taxon>Gordonia</taxon>
    </lineage>
</organism>
<evidence type="ECO:0000313" key="2">
    <source>
        <dbReference type="EMBL" id="ALG84397.1"/>
    </source>
</evidence>